<gene>
    <name evidence="2" type="ORF">Pr1d_32360</name>
</gene>
<dbReference type="Proteomes" id="UP000323917">
    <property type="component" value="Chromosome"/>
</dbReference>
<evidence type="ECO:0000256" key="1">
    <source>
        <dbReference type="SAM" id="MobiDB-lite"/>
    </source>
</evidence>
<protein>
    <submittedName>
        <fullName evidence="2">Uncharacterized protein</fullName>
    </submittedName>
</protein>
<evidence type="ECO:0000313" key="3">
    <source>
        <dbReference type="Proteomes" id="UP000323917"/>
    </source>
</evidence>
<evidence type="ECO:0000313" key="2">
    <source>
        <dbReference type="EMBL" id="QEG35928.1"/>
    </source>
</evidence>
<dbReference type="AlphaFoldDB" id="A0A5B9QAM0"/>
<sequence>MTQDRKEVESFAKQHLGNTARLFPYKSKMGSDSENWWALAVSGKIIGMRRQLSEIQSLAERGPIEKEMLPAPQRPVTAAQASEAEASVEFGLSG</sequence>
<dbReference type="KEGG" id="bgok:Pr1d_32360"/>
<feature type="region of interest" description="Disordered" evidence="1">
    <location>
        <begin position="63"/>
        <end position="94"/>
    </location>
</feature>
<organism evidence="2 3">
    <name type="scientific">Bythopirellula goksoeyrii</name>
    <dbReference type="NCBI Taxonomy" id="1400387"/>
    <lineage>
        <taxon>Bacteria</taxon>
        <taxon>Pseudomonadati</taxon>
        <taxon>Planctomycetota</taxon>
        <taxon>Planctomycetia</taxon>
        <taxon>Pirellulales</taxon>
        <taxon>Lacipirellulaceae</taxon>
        <taxon>Bythopirellula</taxon>
    </lineage>
</organism>
<feature type="compositionally biased region" description="Low complexity" evidence="1">
    <location>
        <begin position="78"/>
        <end position="87"/>
    </location>
</feature>
<dbReference type="RefSeq" id="WP_148074364.1">
    <property type="nucleotide sequence ID" value="NZ_CP042913.1"/>
</dbReference>
<keyword evidence="3" id="KW-1185">Reference proteome</keyword>
<dbReference type="EMBL" id="CP042913">
    <property type="protein sequence ID" value="QEG35928.1"/>
    <property type="molecule type" value="Genomic_DNA"/>
</dbReference>
<accession>A0A5B9QAM0</accession>
<reference evidence="2 3" key="1">
    <citation type="submission" date="2019-08" db="EMBL/GenBank/DDBJ databases">
        <title>Deep-cultivation of Planctomycetes and their phenomic and genomic characterization uncovers novel biology.</title>
        <authorList>
            <person name="Wiegand S."/>
            <person name="Jogler M."/>
            <person name="Boedeker C."/>
            <person name="Pinto D."/>
            <person name="Vollmers J."/>
            <person name="Rivas-Marin E."/>
            <person name="Kohn T."/>
            <person name="Peeters S.H."/>
            <person name="Heuer A."/>
            <person name="Rast P."/>
            <person name="Oberbeckmann S."/>
            <person name="Bunk B."/>
            <person name="Jeske O."/>
            <person name="Meyerdierks A."/>
            <person name="Storesund J.E."/>
            <person name="Kallscheuer N."/>
            <person name="Luecker S."/>
            <person name="Lage O.M."/>
            <person name="Pohl T."/>
            <person name="Merkel B.J."/>
            <person name="Hornburger P."/>
            <person name="Mueller R.-W."/>
            <person name="Bruemmer F."/>
            <person name="Labrenz M."/>
            <person name="Spormann A.M."/>
            <person name="Op den Camp H."/>
            <person name="Overmann J."/>
            <person name="Amann R."/>
            <person name="Jetten M.S.M."/>
            <person name="Mascher T."/>
            <person name="Medema M.H."/>
            <person name="Devos D.P."/>
            <person name="Kaster A.-K."/>
            <person name="Ovreas L."/>
            <person name="Rohde M."/>
            <person name="Galperin M.Y."/>
            <person name="Jogler C."/>
        </authorList>
    </citation>
    <scope>NUCLEOTIDE SEQUENCE [LARGE SCALE GENOMIC DNA]</scope>
    <source>
        <strain evidence="2 3">Pr1d</strain>
    </source>
</reference>
<name>A0A5B9QAM0_9BACT</name>
<proteinExistence type="predicted"/>